<reference evidence="6 7" key="1">
    <citation type="submission" date="2018-07" db="EMBL/GenBank/DDBJ databases">
        <title>Section-level genome sequencing of Aspergillus section Nigri to investigate inter- and intra-species variation.</title>
        <authorList>
            <consortium name="DOE Joint Genome Institute"/>
            <person name="Vesth T.C."/>
            <person name="Nybo J.L."/>
            <person name="Theobald S."/>
            <person name="Frisvad J.C."/>
            <person name="Larsen T.O."/>
            <person name="Nielsen K.F."/>
            <person name="Hoof J.B."/>
            <person name="Brandl J."/>
            <person name="Salamov A."/>
            <person name="Riley R."/>
            <person name="Gladden J.M."/>
            <person name="Phatale P."/>
            <person name="Nielsen M.T."/>
            <person name="Lyhne E.K."/>
            <person name="Kogle M.E."/>
            <person name="Strasser K."/>
            <person name="McDonnell E."/>
            <person name="Barry K."/>
            <person name="Clum A."/>
            <person name="Chen C."/>
            <person name="Nolan M."/>
            <person name="Sandor L."/>
            <person name="Kuo A."/>
            <person name="Lipzen A."/>
            <person name="Hainaut M."/>
            <person name="Drula E."/>
            <person name="Tsang A."/>
            <person name="Magnuson J.K."/>
            <person name="Henrissat B."/>
            <person name="Wiebenga A."/>
            <person name="Simmons B.A."/>
            <person name="Makela M.R."/>
            <person name="De vries R.P."/>
            <person name="Grigoriev I.V."/>
            <person name="Mortensen U.H."/>
            <person name="Baker S.E."/>
            <person name="Andersen M.R."/>
        </authorList>
    </citation>
    <scope>NUCLEOTIDE SEQUENCE [LARGE SCALE GENOMIC DNA]</scope>
    <source>
        <strain evidence="6 7">ATCC 13496</strain>
    </source>
</reference>
<dbReference type="GO" id="GO:0016846">
    <property type="term" value="F:carbon-sulfur lyase activity"/>
    <property type="evidence" value="ECO:0007669"/>
    <property type="project" value="InterPro"/>
</dbReference>
<feature type="domain" description="CENP-V/GFA" evidence="5">
    <location>
        <begin position="113"/>
        <end position="216"/>
    </location>
</feature>
<dbReference type="EMBL" id="KZ851939">
    <property type="protein sequence ID" value="RDH16366.1"/>
    <property type="molecule type" value="Genomic_DNA"/>
</dbReference>
<dbReference type="PANTHER" id="PTHR33337:SF8">
    <property type="entry name" value="CENP-V_GFA DOMAIN-CONTAINING PROTEIN"/>
    <property type="match status" value="1"/>
</dbReference>
<evidence type="ECO:0000313" key="6">
    <source>
        <dbReference type="EMBL" id="RDH16366.1"/>
    </source>
</evidence>
<dbReference type="PANTHER" id="PTHR33337">
    <property type="entry name" value="GFA DOMAIN-CONTAINING PROTEIN"/>
    <property type="match status" value="1"/>
</dbReference>
<evidence type="ECO:0000313" key="7">
    <source>
        <dbReference type="Proteomes" id="UP000253845"/>
    </source>
</evidence>
<dbReference type="GO" id="GO:0046872">
    <property type="term" value="F:metal ion binding"/>
    <property type="evidence" value="ECO:0007669"/>
    <property type="project" value="UniProtKB-KW"/>
</dbReference>
<keyword evidence="2" id="KW-0479">Metal-binding</keyword>
<dbReference type="InterPro" id="IPR011057">
    <property type="entry name" value="Mss4-like_sf"/>
</dbReference>
<sequence length="245" mass="26776">MSFQHHVPEQYGIASSDVLLRRDTGGRPRREGASLFAPATQVKTMPSSFDTCLPWLEFRDNSGVLVETPVGGPHALFPAAAVIMGGRTMAAKSDNTNSNFPLAGSATQAPGLVDTFICNCTDYHKITASMFATNFVIKDTYLKHLRGKEMLTIYCQPKTTITGKAMTNFFCSVCGSLMYRTSEVFPGHSILRTGTVDDFSLHETKLRPRVEIFTKDHPSWLCGANGVGQFKAAPPTLRNTPIPNP</sequence>
<dbReference type="Gene3D" id="3.90.1590.10">
    <property type="entry name" value="glutathione-dependent formaldehyde- activating enzyme (gfa)"/>
    <property type="match status" value="1"/>
</dbReference>
<evidence type="ECO:0000256" key="4">
    <source>
        <dbReference type="ARBA" id="ARBA00023239"/>
    </source>
</evidence>
<dbReference type="Proteomes" id="UP000253845">
    <property type="component" value="Unassembled WGS sequence"/>
</dbReference>
<organism evidence="6 7">
    <name type="scientific">Aspergillus niger ATCC 13496</name>
    <dbReference type="NCBI Taxonomy" id="1353008"/>
    <lineage>
        <taxon>Eukaryota</taxon>
        <taxon>Fungi</taxon>
        <taxon>Dikarya</taxon>
        <taxon>Ascomycota</taxon>
        <taxon>Pezizomycotina</taxon>
        <taxon>Eurotiomycetes</taxon>
        <taxon>Eurotiomycetidae</taxon>
        <taxon>Eurotiales</taxon>
        <taxon>Aspergillaceae</taxon>
        <taxon>Aspergillus</taxon>
        <taxon>Aspergillus subgen. Circumdati</taxon>
    </lineage>
</organism>
<evidence type="ECO:0000256" key="1">
    <source>
        <dbReference type="ARBA" id="ARBA00005495"/>
    </source>
</evidence>
<dbReference type="InterPro" id="IPR006913">
    <property type="entry name" value="CENP-V/GFA"/>
</dbReference>
<dbReference type="Pfam" id="PF04828">
    <property type="entry name" value="GFA"/>
    <property type="match status" value="1"/>
</dbReference>
<dbReference type="VEuPathDB" id="FungiDB:M747DRAFT_317892"/>
<evidence type="ECO:0000259" key="5">
    <source>
        <dbReference type="Pfam" id="PF04828"/>
    </source>
</evidence>
<evidence type="ECO:0000256" key="2">
    <source>
        <dbReference type="ARBA" id="ARBA00022723"/>
    </source>
</evidence>
<gene>
    <name evidence="6" type="ORF">M747DRAFT_317892</name>
</gene>
<name>A0A370BLE7_ASPNG</name>
<keyword evidence="4" id="KW-0456">Lyase</keyword>
<comment type="similarity">
    <text evidence="1">Belongs to the Gfa family.</text>
</comment>
<keyword evidence="3" id="KW-0862">Zinc</keyword>
<accession>A0A370BLE7</accession>
<dbReference type="SUPFAM" id="SSF51316">
    <property type="entry name" value="Mss4-like"/>
    <property type="match status" value="1"/>
</dbReference>
<dbReference type="AlphaFoldDB" id="A0A370BLE7"/>
<evidence type="ECO:0000256" key="3">
    <source>
        <dbReference type="ARBA" id="ARBA00022833"/>
    </source>
</evidence>
<proteinExistence type="inferred from homology"/>
<protein>
    <recommendedName>
        <fullName evidence="5">CENP-V/GFA domain-containing protein</fullName>
    </recommendedName>
</protein>